<comment type="caution">
    <text evidence="11">The sequence shown here is derived from an EMBL/GenBank/DDBJ whole genome shotgun (WGS) entry which is preliminary data.</text>
</comment>
<dbReference type="InterPro" id="IPR036188">
    <property type="entry name" value="FAD/NAD-bd_sf"/>
</dbReference>
<evidence type="ECO:0000313" key="12">
    <source>
        <dbReference type="Proteomes" id="UP000583929"/>
    </source>
</evidence>
<dbReference type="GO" id="GO:0050661">
    <property type="term" value="F:NADP binding"/>
    <property type="evidence" value="ECO:0007669"/>
    <property type="project" value="InterPro"/>
</dbReference>
<dbReference type="Gene3D" id="3.50.50.60">
    <property type="entry name" value="FAD/NAD(P)-binding domain"/>
    <property type="match status" value="1"/>
</dbReference>
<comment type="similarity">
    <text evidence="3 10">Belongs to the FMO family.</text>
</comment>
<keyword evidence="6" id="KW-0521">NADP</keyword>
<accession>A0A7J6I517</accession>
<keyword evidence="12" id="KW-1185">Reference proteome</keyword>
<evidence type="ECO:0000256" key="9">
    <source>
        <dbReference type="ARBA" id="ARBA00047707"/>
    </source>
</evidence>
<dbReference type="PRINTS" id="PR00469">
    <property type="entry name" value="PNDRDTASEII"/>
</dbReference>
<evidence type="ECO:0000256" key="8">
    <source>
        <dbReference type="ARBA" id="ARBA00023070"/>
    </source>
</evidence>
<reference evidence="11 12" key="1">
    <citation type="journal article" date="2020" name="bioRxiv">
        <title>Sequence and annotation of 42 cannabis genomes reveals extensive copy number variation in cannabinoid synthesis and pathogen resistance genes.</title>
        <authorList>
            <person name="Mckernan K.J."/>
            <person name="Helbert Y."/>
            <person name="Kane L.T."/>
            <person name="Ebling H."/>
            <person name="Zhang L."/>
            <person name="Liu B."/>
            <person name="Eaton Z."/>
            <person name="Mclaughlin S."/>
            <person name="Kingan S."/>
            <person name="Baybayan P."/>
            <person name="Concepcion G."/>
            <person name="Jordan M."/>
            <person name="Riva A."/>
            <person name="Barbazuk W."/>
            <person name="Harkins T."/>
        </authorList>
    </citation>
    <scope>NUCLEOTIDE SEQUENCE [LARGE SCALE GENOMIC DNA]</scope>
    <source>
        <strain evidence="12">cv. Jamaican Lion 4</strain>
        <tissue evidence="11">Leaf</tissue>
    </source>
</reference>
<comment type="catalytic activity">
    <reaction evidence="9">
        <text>indole-3-pyruvate + NADPH + O2 + H(+) = (indol-3-yl)acetate + CO2 + NADP(+) + H2O</text>
        <dbReference type="Rhea" id="RHEA:34331"/>
        <dbReference type="ChEBI" id="CHEBI:15377"/>
        <dbReference type="ChEBI" id="CHEBI:15378"/>
        <dbReference type="ChEBI" id="CHEBI:15379"/>
        <dbReference type="ChEBI" id="CHEBI:16526"/>
        <dbReference type="ChEBI" id="CHEBI:17640"/>
        <dbReference type="ChEBI" id="CHEBI:30854"/>
        <dbReference type="ChEBI" id="CHEBI:57783"/>
        <dbReference type="ChEBI" id="CHEBI:58349"/>
        <dbReference type="EC" id="1.14.13.168"/>
    </reaction>
</comment>
<dbReference type="InterPro" id="IPR020946">
    <property type="entry name" value="Flavin_mOase-like"/>
</dbReference>
<keyword evidence="4 10" id="KW-0285">Flavoprotein</keyword>
<dbReference type="EC" id="1.-.-.-" evidence="10"/>
<dbReference type="PIRSF" id="PIRSF000332">
    <property type="entry name" value="FMO"/>
    <property type="match status" value="1"/>
</dbReference>
<evidence type="ECO:0000313" key="11">
    <source>
        <dbReference type="EMBL" id="KAF4402295.1"/>
    </source>
</evidence>
<protein>
    <recommendedName>
        <fullName evidence="10">Flavin-containing monooxygenase</fullName>
        <ecNumber evidence="10">1.-.-.-</ecNumber>
    </recommendedName>
</protein>
<sequence>MEQVDVVIVGAGPSGIATSACLNRLKISNIVIEREDCYASLWKKRSYDRLKLHLAKQYCQLPHMPFPTGTPTFVPKNDFIRYMDSYVARFQVSPLLNRHVESSFYDDNISKWSVVVKNMVTESYEVYFAKFLVVATGENNYGYIPPIEGLDTFRGKVIHSSQYDCGKCYTDKSVLVVGAGNSGMEIAFDLSNWGANTSIVARSPVHLLSENIVKLGMFLLKFMPIKIVDAIVSALGRLKHGNLSEYGLQTPNKGPFFLKATTGRSPTIDVGSVAKIKSAEIKVFPSITNVQENCVEFENRKTRCFDAIIFATGYKSTVRNWLKGGEDLFNEDGMPRQRLPNEYWKGKSGIYCAGFSSRGLLGISQDAQNIAQDISFQMTMLNGGTK</sequence>
<evidence type="ECO:0000256" key="1">
    <source>
        <dbReference type="ARBA" id="ARBA00001974"/>
    </source>
</evidence>
<dbReference type="GO" id="GO:0103075">
    <property type="term" value="F:indole-3-pyruvate monooxygenase activity"/>
    <property type="evidence" value="ECO:0007669"/>
    <property type="project" value="UniProtKB-EC"/>
</dbReference>
<dbReference type="AlphaFoldDB" id="A0A7J6I517"/>
<dbReference type="PANTHER" id="PTHR43539">
    <property type="entry name" value="FLAVIN-BINDING MONOOXYGENASE-LIKE PROTEIN (AFU_ORTHOLOGUE AFUA_4G09220)"/>
    <property type="match status" value="1"/>
</dbReference>
<dbReference type="EMBL" id="JAATIQ010000008">
    <property type="protein sequence ID" value="KAF4402295.1"/>
    <property type="molecule type" value="Genomic_DNA"/>
</dbReference>
<dbReference type="PRINTS" id="PR00368">
    <property type="entry name" value="FADPNR"/>
</dbReference>
<evidence type="ECO:0000256" key="7">
    <source>
        <dbReference type="ARBA" id="ARBA00023002"/>
    </source>
</evidence>
<keyword evidence="5 10" id="KW-0274">FAD</keyword>
<organism evidence="11 12">
    <name type="scientific">Cannabis sativa</name>
    <name type="common">Hemp</name>
    <name type="synonym">Marijuana</name>
    <dbReference type="NCBI Taxonomy" id="3483"/>
    <lineage>
        <taxon>Eukaryota</taxon>
        <taxon>Viridiplantae</taxon>
        <taxon>Streptophyta</taxon>
        <taxon>Embryophyta</taxon>
        <taxon>Tracheophyta</taxon>
        <taxon>Spermatophyta</taxon>
        <taxon>Magnoliopsida</taxon>
        <taxon>eudicotyledons</taxon>
        <taxon>Gunneridae</taxon>
        <taxon>Pentapetalae</taxon>
        <taxon>rosids</taxon>
        <taxon>fabids</taxon>
        <taxon>Rosales</taxon>
        <taxon>Cannabaceae</taxon>
        <taxon>Cannabis</taxon>
    </lineage>
</organism>
<dbReference type="GO" id="GO:0009851">
    <property type="term" value="P:auxin biosynthetic process"/>
    <property type="evidence" value="ECO:0007669"/>
    <property type="project" value="UniProtKB-KW"/>
</dbReference>
<evidence type="ECO:0000256" key="4">
    <source>
        <dbReference type="ARBA" id="ARBA00022630"/>
    </source>
</evidence>
<dbReference type="InterPro" id="IPR050982">
    <property type="entry name" value="Auxin_biosynth/cation_transpt"/>
</dbReference>
<evidence type="ECO:0000256" key="6">
    <source>
        <dbReference type="ARBA" id="ARBA00022857"/>
    </source>
</evidence>
<name>A0A7J6I517_CANSA</name>
<dbReference type="InterPro" id="IPR000960">
    <property type="entry name" value="Flavin_mOase"/>
</dbReference>
<dbReference type="SUPFAM" id="SSF51905">
    <property type="entry name" value="FAD/NAD(P)-binding domain"/>
    <property type="match status" value="2"/>
</dbReference>
<keyword evidence="10" id="KW-0503">Monooxygenase</keyword>
<evidence type="ECO:0000256" key="2">
    <source>
        <dbReference type="ARBA" id="ARBA00004814"/>
    </source>
</evidence>
<dbReference type="Proteomes" id="UP000583929">
    <property type="component" value="Unassembled WGS sequence"/>
</dbReference>
<comment type="pathway">
    <text evidence="2">Plant hormone metabolism; auxin biosynthesis.</text>
</comment>
<gene>
    <name evidence="11" type="ORF">G4B88_003216</name>
</gene>
<proteinExistence type="inferred from homology"/>
<comment type="cofactor">
    <cofactor evidence="1 10">
        <name>FAD</name>
        <dbReference type="ChEBI" id="CHEBI:57692"/>
    </cofactor>
</comment>
<evidence type="ECO:0000256" key="3">
    <source>
        <dbReference type="ARBA" id="ARBA00009183"/>
    </source>
</evidence>
<evidence type="ECO:0000256" key="10">
    <source>
        <dbReference type="RuleBase" id="RU361177"/>
    </source>
</evidence>
<keyword evidence="8" id="KW-0073">Auxin biosynthesis</keyword>
<dbReference type="PANTHER" id="PTHR43539:SF9">
    <property type="entry name" value="INDOLE-3-PYRUVATE MONOOXYGENASE YUCCA11-RELATED"/>
    <property type="match status" value="1"/>
</dbReference>
<dbReference type="GO" id="GO:0050660">
    <property type="term" value="F:flavin adenine dinucleotide binding"/>
    <property type="evidence" value="ECO:0007669"/>
    <property type="project" value="InterPro"/>
</dbReference>
<evidence type="ECO:0000256" key="5">
    <source>
        <dbReference type="ARBA" id="ARBA00022827"/>
    </source>
</evidence>
<dbReference type="Pfam" id="PF00743">
    <property type="entry name" value="FMO-like"/>
    <property type="match status" value="1"/>
</dbReference>
<keyword evidence="7 10" id="KW-0560">Oxidoreductase</keyword>
<dbReference type="GO" id="GO:0004499">
    <property type="term" value="F:N,N-dimethylaniline monooxygenase activity"/>
    <property type="evidence" value="ECO:0007669"/>
    <property type="project" value="InterPro"/>
</dbReference>